<dbReference type="Proteomes" id="UP000887579">
    <property type="component" value="Unplaced"/>
</dbReference>
<evidence type="ECO:0000313" key="1">
    <source>
        <dbReference type="Proteomes" id="UP000887579"/>
    </source>
</evidence>
<reference evidence="2" key="1">
    <citation type="submission" date="2022-11" db="UniProtKB">
        <authorList>
            <consortium name="WormBaseParasite"/>
        </authorList>
    </citation>
    <scope>IDENTIFICATION</scope>
</reference>
<accession>A0AC34GNE1</accession>
<sequence length="754" mass="85807">MLKENRMRREASPSSRESRPPPKRRRTVAQREPFPVQAVNDTVRAYRRKLRHWISDDEEDSDVDTAEEFVEPILSDNYDRILVHHEARRIDDLFLNEAQIDKMLASMQQSAKNGHVLYLSSHQILSDSVLPSMENVRIIVVPFPGKNGNFVLALFDLPSRTPWRFFMIPYHKYFIYKKIKCALENKLKLQLGPEFSFQVDKRPIECDQLVNERQESYNDGIMVFRAAEDVLFTGWVKYWKKFDVNLERKRYSDIFDTINAPGWDGTWPENLRSESNNSENTVSDDQDTPSQSSSDSQLENNSVNNQESQDSVAEEQDYGNYDTFNDFDDQHTPPPFDELVSDHIPAPANLQVVSPAVSLSAAFNGFNGGTSERNAVIPSSSSRLSLASTQHLSPVNSFNDGSQTGNFEPQIVRSDSEESTWNGYGEGENPNGSIHSSDSDDSNGEPNITVDAPNATLNYNFDMDWRRSLSPPPRELDGQAVEISSLSSVGSSRDSEGNEETNVELSPRSDDNAPADLTEQCHNIAINIRLFWGTVKQLAEERQRLVKKLVKQLSKSRRFKNAEEVLRINSTVEMIEKDINTFMPVVPHFKAMYQNDSNKTIVVRKGFIYERIGETNEFECIFKRTLLECPAYLVTDNSDTIIEGSFGDHDHTGTEEYTEDEPLPHAVPVSLPRVTIEGENDGKYFQLMELLKNSVIELGAWRRHATLCAKKLEFLRGYVNDLEGSHLPDNKYGVMCKMVISESKNLLKNVRLDN</sequence>
<organism evidence="1 2">
    <name type="scientific">Panagrolaimus sp. ES5</name>
    <dbReference type="NCBI Taxonomy" id="591445"/>
    <lineage>
        <taxon>Eukaryota</taxon>
        <taxon>Metazoa</taxon>
        <taxon>Ecdysozoa</taxon>
        <taxon>Nematoda</taxon>
        <taxon>Chromadorea</taxon>
        <taxon>Rhabditida</taxon>
        <taxon>Tylenchina</taxon>
        <taxon>Panagrolaimomorpha</taxon>
        <taxon>Panagrolaimoidea</taxon>
        <taxon>Panagrolaimidae</taxon>
        <taxon>Panagrolaimus</taxon>
    </lineage>
</organism>
<protein>
    <submittedName>
        <fullName evidence="2">Uncharacterized protein</fullName>
    </submittedName>
</protein>
<proteinExistence type="predicted"/>
<dbReference type="WBParaSite" id="ES5_v2.g458.t1">
    <property type="protein sequence ID" value="ES5_v2.g458.t1"/>
    <property type="gene ID" value="ES5_v2.g458"/>
</dbReference>
<name>A0AC34GNE1_9BILA</name>
<evidence type="ECO:0000313" key="2">
    <source>
        <dbReference type="WBParaSite" id="ES5_v2.g458.t1"/>
    </source>
</evidence>